<dbReference type="EMBL" id="LR796682">
    <property type="protein sequence ID" value="CAB4159042.1"/>
    <property type="molecule type" value="Genomic_DNA"/>
</dbReference>
<organism evidence="2">
    <name type="scientific">uncultured Caudovirales phage</name>
    <dbReference type="NCBI Taxonomy" id="2100421"/>
    <lineage>
        <taxon>Viruses</taxon>
        <taxon>Duplodnaviria</taxon>
        <taxon>Heunggongvirae</taxon>
        <taxon>Uroviricota</taxon>
        <taxon>Caudoviricetes</taxon>
        <taxon>Peduoviridae</taxon>
        <taxon>Maltschvirus</taxon>
        <taxon>Maltschvirus maltsch</taxon>
    </lineage>
</organism>
<keyword evidence="1" id="KW-0812">Transmembrane</keyword>
<feature type="transmembrane region" description="Helical" evidence="1">
    <location>
        <begin position="33"/>
        <end position="50"/>
    </location>
</feature>
<dbReference type="InterPro" id="IPR058159">
    <property type="entry name" value="Phage_holin_10"/>
</dbReference>
<reference evidence="2" key="1">
    <citation type="submission" date="2020-04" db="EMBL/GenBank/DDBJ databases">
        <authorList>
            <person name="Chiriac C."/>
            <person name="Salcher M."/>
            <person name="Ghai R."/>
            <person name="Kavagutti S V."/>
        </authorList>
    </citation>
    <scope>NUCLEOTIDE SEQUENCE</scope>
</reference>
<proteinExistence type="predicted"/>
<evidence type="ECO:0008006" key="3">
    <source>
        <dbReference type="Google" id="ProtNLM"/>
    </source>
</evidence>
<sequence>MLDQLTPYLRHVLQIGAGALTTRGIIDASLEEALVGVGVSIFTFVWAYFARRNAAPKLSP</sequence>
<evidence type="ECO:0000313" key="2">
    <source>
        <dbReference type="EMBL" id="CAB4159042.1"/>
    </source>
</evidence>
<dbReference type="Pfam" id="PF23987">
    <property type="entry name" value="Phage_holin_10"/>
    <property type="match status" value="1"/>
</dbReference>
<protein>
    <recommendedName>
        <fullName evidence="3">Holin</fullName>
    </recommendedName>
</protein>
<keyword evidence="1" id="KW-0472">Membrane</keyword>
<name>A0A6J5NK00_9CAUD</name>
<keyword evidence="1" id="KW-1133">Transmembrane helix</keyword>
<gene>
    <name evidence="2" type="ORF">UFOVP706_51</name>
</gene>
<accession>A0A6J5NK00</accession>
<evidence type="ECO:0000256" key="1">
    <source>
        <dbReference type="SAM" id="Phobius"/>
    </source>
</evidence>